<evidence type="ECO:0000256" key="3">
    <source>
        <dbReference type="SAM" id="SignalP"/>
    </source>
</evidence>
<dbReference type="InterPro" id="IPR050413">
    <property type="entry name" value="TCR_beta_variable"/>
</dbReference>
<dbReference type="SMART" id="SM00409">
    <property type="entry name" value="IG"/>
    <property type="match status" value="1"/>
</dbReference>
<sequence length="121" mass="13701">MDNIKHGLISLLLFLDVSQTDILWKDQGDNATMNCSHTKGADYYQMYWYRQLPGETMKLIVFTRLGNNNHDFGDFSKEKFSATKPDAESGTFTVKNLEPEDKGLYFCAVSQPHSGTINLQG</sequence>
<evidence type="ECO:0000313" key="5">
    <source>
        <dbReference type="Ensembl" id="ENSSLUP00000000654.1"/>
    </source>
</evidence>
<dbReference type="Pfam" id="PF07686">
    <property type="entry name" value="V-set"/>
    <property type="match status" value="1"/>
</dbReference>
<dbReference type="AlphaFoldDB" id="A0A8C9WU71"/>
<dbReference type="GO" id="GO:0005886">
    <property type="term" value="C:plasma membrane"/>
    <property type="evidence" value="ECO:0007669"/>
    <property type="project" value="TreeGrafter"/>
</dbReference>
<dbReference type="InterPro" id="IPR003599">
    <property type="entry name" value="Ig_sub"/>
</dbReference>
<keyword evidence="1 3" id="KW-0732">Signal</keyword>
<dbReference type="PROSITE" id="PS50835">
    <property type="entry name" value="IG_LIKE"/>
    <property type="match status" value="1"/>
</dbReference>
<keyword evidence="6" id="KW-1185">Reference proteome</keyword>
<dbReference type="SUPFAM" id="SSF48726">
    <property type="entry name" value="Immunoglobulin"/>
    <property type="match status" value="1"/>
</dbReference>
<dbReference type="Gene3D" id="2.60.40.10">
    <property type="entry name" value="Immunoglobulins"/>
    <property type="match status" value="1"/>
</dbReference>
<dbReference type="PANTHER" id="PTHR23268:SF102">
    <property type="entry name" value="IMMUNOGLOBULIN V-SET DOMAIN-CONTAINING PROTEIN"/>
    <property type="match status" value="1"/>
</dbReference>
<reference evidence="5" key="2">
    <citation type="submission" date="2025-09" db="UniProtKB">
        <authorList>
            <consortium name="Ensembl"/>
        </authorList>
    </citation>
    <scope>IDENTIFICATION</scope>
</reference>
<feature type="chain" id="PRO_5034635340" description="Ig-like domain-containing protein" evidence="3">
    <location>
        <begin position="21"/>
        <end position="121"/>
    </location>
</feature>
<protein>
    <recommendedName>
        <fullName evidence="4">Ig-like domain-containing protein</fullName>
    </recommendedName>
</protein>
<keyword evidence="2" id="KW-0391">Immunity</keyword>
<dbReference type="InterPro" id="IPR013106">
    <property type="entry name" value="Ig_V-set"/>
</dbReference>
<evidence type="ECO:0000313" key="6">
    <source>
        <dbReference type="Proteomes" id="UP000694568"/>
    </source>
</evidence>
<dbReference type="Ensembl" id="ENSSLUT00000000700.1">
    <property type="protein sequence ID" value="ENSSLUP00000000654.1"/>
    <property type="gene ID" value="ENSSLUG00000000398.1"/>
</dbReference>
<name>A0A8C9WU71_SANLU</name>
<dbReference type="InterPro" id="IPR003598">
    <property type="entry name" value="Ig_sub2"/>
</dbReference>
<organism evidence="5 6">
    <name type="scientific">Sander lucioperca</name>
    <name type="common">Pike-perch</name>
    <name type="synonym">Perca lucioperca</name>
    <dbReference type="NCBI Taxonomy" id="283035"/>
    <lineage>
        <taxon>Eukaryota</taxon>
        <taxon>Metazoa</taxon>
        <taxon>Chordata</taxon>
        <taxon>Craniata</taxon>
        <taxon>Vertebrata</taxon>
        <taxon>Euteleostomi</taxon>
        <taxon>Actinopterygii</taxon>
        <taxon>Neopterygii</taxon>
        <taxon>Teleostei</taxon>
        <taxon>Neoteleostei</taxon>
        <taxon>Acanthomorphata</taxon>
        <taxon>Eupercaria</taxon>
        <taxon>Perciformes</taxon>
        <taxon>Percoidei</taxon>
        <taxon>Percidae</taxon>
        <taxon>Luciopercinae</taxon>
        <taxon>Sander</taxon>
    </lineage>
</organism>
<feature type="domain" description="Ig-like" evidence="4">
    <location>
        <begin position="27"/>
        <end position="118"/>
    </location>
</feature>
<feature type="signal peptide" evidence="3">
    <location>
        <begin position="1"/>
        <end position="20"/>
    </location>
</feature>
<dbReference type="PANTHER" id="PTHR23268">
    <property type="entry name" value="T-CELL RECEPTOR BETA CHAIN"/>
    <property type="match status" value="1"/>
</dbReference>
<dbReference type="InterPro" id="IPR013783">
    <property type="entry name" value="Ig-like_fold"/>
</dbReference>
<dbReference type="GeneTree" id="ENSGT00730000111153"/>
<dbReference type="InterPro" id="IPR007110">
    <property type="entry name" value="Ig-like_dom"/>
</dbReference>
<proteinExistence type="predicted"/>
<dbReference type="Proteomes" id="UP000694568">
    <property type="component" value="Unplaced"/>
</dbReference>
<dbReference type="SMART" id="SM00408">
    <property type="entry name" value="IGc2"/>
    <property type="match status" value="1"/>
</dbReference>
<dbReference type="GO" id="GO:0007166">
    <property type="term" value="P:cell surface receptor signaling pathway"/>
    <property type="evidence" value="ECO:0007669"/>
    <property type="project" value="TreeGrafter"/>
</dbReference>
<evidence type="ECO:0000256" key="1">
    <source>
        <dbReference type="ARBA" id="ARBA00022729"/>
    </source>
</evidence>
<dbReference type="InterPro" id="IPR036179">
    <property type="entry name" value="Ig-like_dom_sf"/>
</dbReference>
<evidence type="ECO:0000259" key="4">
    <source>
        <dbReference type="PROSITE" id="PS50835"/>
    </source>
</evidence>
<dbReference type="GO" id="GO:0002376">
    <property type="term" value="P:immune system process"/>
    <property type="evidence" value="ECO:0007669"/>
    <property type="project" value="UniProtKB-KW"/>
</dbReference>
<dbReference type="SMART" id="SM00406">
    <property type="entry name" value="IGv"/>
    <property type="match status" value="1"/>
</dbReference>
<accession>A0A8C9WU71</accession>
<evidence type="ECO:0000256" key="2">
    <source>
        <dbReference type="ARBA" id="ARBA00022859"/>
    </source>
</evidence>
<reference evidence="5" key="1">
    <citation type="submission" date="2025-08" db="UniProtKB">
        <authorList>
            <consortium name="Ensembl"/>
        </authorList>
    </citation>
    <scope>IDENTIFICATION</scope>
</reference>